<dbReference type="InterPro" id="IPR001387">
    <property type="entry name" value="Cro/C1-type_HTH"/>
</dbReference>
<gene>
    <name evidence="1" type="ORF">ENR47_07815</name>
</gene>
<dbReference type="GO" id="GO:0003677">
    <property type="term" value="F:DNA binding"/>
    <property type="evidence" value="ECO:0007669"/>
    <property type="project" value="InterPro"/>
</dbReference>
<dbReference type="AlphaFoldDB" id="A0A832M3C1"/>
<dbReference type="EMBL" id="DSRD01000496">
    <property type="protein sequence ID" value="HGW94174.1"/>
    <property type="molecule type" value="Genomic_DNA"/>
</dbReference>
<accession>A0A832M3C1</accession>
<dbReference type="Gene3D" id="1.10.260.40">
    <property type="entry name" value="lambda repressor-like DNA-binding domains"/>
    <property type="match status" value="1"/>
</dbReference>
<dbReference type="SUPFAM" id="SSF47413">
    <property type="entry name" value="lambda repressor-like DNA-binding domains"/>
    <property type="match status" value="1"/>
</dbReference>
<dbReference type="InterPro" id="IPR010982">
    <property type="entry name" value="Lambda_DNA-bd_dom_sf"/>
</dbReference>
<reference evidence="1" key="1">
    <citation type="journal article" date="2020" name="mSystems">
        <title>Genome- and Community-Level Interaction Insights into Carbon Utilization and Element Cycling Functions of Hydrothermarchaeota in Hydrothermal Sediment.</title>
        <authorList>
            <person name="Zhou Z."/>
            <person name="Liu Y."/>
            <person name="Xu W."/>
            <person name="Pan J."/>
            <person name="Luo Z.H."/>
            <person name="Li M."/>
        </authorList>
    </citation>
    <scope>NUCLEOTIDE SEQUENCE [LARGE SCALE GENOMIC DNA]</scope>
    <source>
        <strain evidence="1">SpSt-402</strain>
    </source>
</reference>
<name>A0A832M3C1_9CYAN</name>
<evidence type="ECO:0000313" key="1">
    <source>
        <dbReference type="EMBL" id="HGW94174.1"/>
    </source>
</evidence>
<sequence>MIDQTLQQQNLQAEDQAEEAFLDLLIEVEDDLGSFWYLLDTTRPVFWAEQESAKPTRLTKKQFLEASLVELAEMTGIGDSNWCRWLNNRSDITEKNLVKGSHAIGISPGTLLDWIIERRKLKRLSQK</sequence>
<dbReference type="CDD" id="cd00093">
    <property type="entry name" value="HTH_XRE"/>
    <property type="match status" value="1"/>
</dbReference>
<protein>
    <recommendedName>
        <fullName evidence="2">DNA-binding protein</fullName>
    </recommendedName>
</protein>
<comment type="caution">
    <text evidence="1">The sequence shown here is derived from an EMBL/GenBank/DDBJ whole genome shotgun (WGS) entry which is preliminary data.</text>
</comment>
<evidence type="ECO:0008006" key="2">
    <source>
        <dbReference type="Google" id="ProtNLM"/>
    </source>
</evidence>
<organism evidence="1">
    <name type="scientific">Oscillatoriales cyanobacterium SpSt-402</name>
    <dbReference type="NCBI Taxonomy" id="2282168"/>
    <lineage>
        <taxon>Bacteria</taxon>
        <taxon>Bacillati</taxon>
        <taxon>Cyanobacteriota</taxon>
        <taxon>Cyanophyceae</taxon>
        <taxon>Oscillatoriophycideae</taxon>
        <taxon>Oscillatoriales</taxon>
    </lineage>
</organism>
<proteinExistence type="predicted"/>